<sequence>MTNNSRKFSKSKQGHLFAVSFLAALACSNAFHQVMIPSARSRPSHANGRIGQFGLNPVDQSSALFYHDREMDIMEEFVGGRRYEMVELPDSLVETTLFVGNLCEFVTDEMLSAIFQQASSLNFIPAVVCRKPNSSSLKYGFVTFPTVDEKELAIIRFSGYLLNNRPMKVETIVDYKYRVRVPEQLVQYTVGESKKTRDGSRNTMRVVQNASREPEKSVRDKRRKNKFSNRGSSASRTSETTSSSYDRNKGKKKRMERRKARKRRDNFDGKLWM</sequence>
<dbReference type="AlphaFoldDB" id="A0AAD3D9G6"/>
<dbReference type="PANTHER" id="PTHR48025:SF1">
    <property type="entry name" value="RRM DOMAIN-CONTAINING PROTEIN"/>
    <property type="match status" value="1"/>
</dbReference>
<evidence type="ECO:0000259" key="5">
    <source>
        <dbReference type="PROSITE" id="PS50102"/>
    </source>
</evidence>
<accession>A0AAD3D9G6</accession>
<evidence type="ECO:0000256" key="4">
    <source>
        <dbReference type="SAM" id="SignalP"/>
    </source>
</evidence>
<feature type="compositionally biased region" description="Polar residues" evidence="3">
    <location>
        <begin position="201"/>
        <end position="211"/>
    </location>
</feature>
<dbReference type="SMART" id="SM00360">
    <property type="entry name" value="RRM"/>
    <property type="match status" value="1"/>
</dbReference>
<dbReference type="PROSITE" id="PS50102">
    <property type="entry name" value="RRM"/>
    <property type="match status" value="1"/>
</dbReference>
<organism evidence="6 7">
    <name type="scientific">Chaetoceros tenuissimus</name>
    <dbReference type="NCBI Taxonomy" id="426638"/>
    <lineage>
        <taxon>Eukaryota</taxon>
        <taxon>Sar</taxon>
        <taxon>Stramenopiles</taxon>
        <taxon>Ochrophyta</taxon>
        <taxon>Bacillariophyta</taxon>
        <taxon>Coscinodiscophyceae</taxon>
        <taxon>Chaetocerotophycidae</taxon>
        <taxon>Chaetocerotales</taxon>
        <taxon>Chaetocerotaceae</taxon>
        <taxon>Chaetoceros</taxon>
    </lineage>
</organism>
<evidence type="ECO:0000313" key="7">
    <source>
        <dbReference type="Proteomes" id="UP001054902"/>
    </source>
</evidence>
<evidence type="ECO:0000313" key="6">
    <source>
        <dbReference type="EMBL" id="GFH60326.1"/>
    </source>
</evidence>
<dbReference type="PANTHER" id="PTHR48025">
    <property type="entry name" value="OS02G0815200 PROTEIN"/>
    <property type="match status" value="1"/>
</dbReference>
<feature type="compositionally biased region" description="Low complexity" evidence="3">
    <location>
        <begin position="232"/>
        <end position="244"/>
    </location>
</feature>
<dbReference type="GO" id="GO:0003729">
    <property type="term" value="F:mRNA binding"/>
    <property type="evidence" value="ECO:0007669"/>
    <property type="project" value="TreeGrafter"/>
</dbReference>
<keyword evidence="7" id="KW-1185">Reference proteome</keyword>
<feature type="compositionally biased region" description="Basic residues" evidence="3">
    <location>
        <begin position="249"/>
        <end position="264"/>
    </location>
</feature>
<dbReference type="EMBL" id="BLLK01000069">
    <property type="protein sequence ID" value="GFH60326.1"/>
    <property type="molecule type" value="Genomic_DNA"/>
</dbReference>
<feature type="domain" description="RRM" evidence="5">
    <location>
        <begin position="95"/>
        <end position="174"/>
    </location>
</feature>
<evidence type="ECO:0000256" key="1">
    <source>
        <dbReference type="ARBA" id="ARBA00022884"/>
    </source>
</evidence>
<name>A0AAD3D9G6_9STRA</name>
<dbReference type="Proteomes" id="UP001054902">
    <property type="component" value="Unassembled WGS sequence"/>
</dbReference>
<feature type="chain" id="PRO_5042137187" description="RRM domain-containing protein" evidence="4">
    <location>
        <begin position="31"/>
        <end position="273"/>
    </location>
</feature>
<dbReference type="GO" id="GO:0005634">
    <property type="term" value="C:nucleus"/>
    <property type="evidence" value="ECO:0007669"/>
    <property type="project" value="TreeGrafter"/>
</dbReference>
<dbReference type="InterPro" id="IPR035979">
    <property type="entry name" value="RBD_domain_sf"/>
</dbReference>
<dbReference type="PROSITE" id="PS51257">
    <property type="entry name" value="PROKAR_LIPOPROTEIN"/>
    <property type="match status" value="1"/>
</dbReference>
<evidence type="ECO:0000256" key="3">
    <source>
        <dbReference type="SAM" id="MobiDB-lite"/>
    </source>
</evidence>
<dbReference type="Pfam" id="PF00076">
    <property type="entry name" value="RRM_1"/>
    <property type="match status" value="1"/>
</dbReference>
<dbReference type="SUPFAM" id="SSF54928">
    <property type="entry name" value="RNA-binding domain, RBD"/>
    <property type="match status" value="1"/>
</dbReference>
<protein>
    <recommendedName>
        <fullName evidence="5">RRM domain-containing protein</fullName>
    </recommendedName>
</protein>
<dbReference type="InterPro" id="IPR050502">
    <property type="entry name" value="Euk_RNA-bind_prot"/>
</dbReference>
<dbReference type="CDD" id="cd00590">
    <property type="entry name" value="RRM_SF"/>
    <property type="match status" value="1"/>
</dbReference>
<feature type="region of interest" description="Disordered" evidence="3">
    <location>
        <begin position="192"/>
        <end position="273"/>
    </location>
</feature>
<dbReference type="InterPro" id="IPR000504">
    <property type="entry name" value="RRM_dom"/>
</dbReference>
<gene>
    <name evidence="6" type="ORF">CTEN210_16802</name>
</gene>
<dbReference type="InterPro" id="IPR012677">
    <property type="entry name" value="Nucleotide-bd_a/b_plait_sf"/>
</dbReference>
<comment type="caution">
    <text evidence="6">The sequence shown here is derived from an EMBL/GenBank/DDBJ whole genome shotgun (WGS) entry which is preliminary data.</text>
</comment>
<keyword evidence="1 2" id="KW-0694">RNA-binding</keyword>
<evidence type="ECO:0000256" key="2">
    <source>
        <dbReference type="PROSITE-ProRule" id="PRU00176"/>
    </source>
</evidence>
<dbReference type="Gene3D" id="3.30.70.330">
    <property type="match status" value="1"/>
</dbReference>
<keyword evidence="4" id="KW-0732">Signal</keyword>
<feature type="signal peptide" evidence="4">
    <location>
        <begin position="1"/>
        <end position="30"/>
    </location>
</feature>
<proteinExistence type="predicted"/>
<reference evidence="6 7" key="1">
    <citation type="journal article" date="2021" name="Sci. Rep.">
        <title>The genome of the diatom Chaetoceros tenuissimus carries an ancient integrated fragment of an extant virus.</title>
        <authorList>
            <person name="Hongo Y."/>
            <person name="Kimura K."/>
            <person name="Takaki Y."/>
            <person name="Yoshida Y."/>
            <person name="Baba S."/>
            <person name="Kobayashi G."/>
            <person name="Nagasaki K."/>
            <person name="Hano T."/>
            <person name="Tomaru Y."/>
        </authorList>
    </citation>
    <scope>NUCLEOTIDE SEQUENCE [LARGE SCALE GENOMIC DNA]</scope>
    <source>
        <strain evidence="6 7">NIES-3715</strain>
    </source>
</reference>